<proteinExistence type="predicted"/>
<name>A0A1J6IQ76_NICAT</name>
<gene>
    <name evidence="2" type="ORF">A4A49_01366</name>
</gene>
<sequence length="68" mass="7274">MLLLQNCAYTKDGESRKSGSNLFKGIPQKGHQGFGRSSSVVDLLKDLKSEGYPGILKRGAGANVEAHL</sequence>
<feature type="region of interest" description="Disordered" evidence="1">
    <location>
        <begin position="12"/>
        <end position="36"/>
    </location>
</feature>
<accession>A0A1J6IQ76</accession>
<evidence type="ECO:0000256" key="1">
    <source>
        <dbReference type="SAM" id="MobiDB-lite"/>
    </source>
</evidence>
<evidence type="ECO:0000313" key="3">
    <source>
        <dbReference type="Proteomes" id="UP000187609"/>
    </source>
</evidence>
<dbReference type="AlphaFoldDB" id="A0A1J6IQ76"/>
<reference evidence="2" key="1">
    <citation type="submission" date="2016-11" db="EMBL/GenBank/DDBJ databases">
        <title>The genome of Nicotiana attenuata.</title>
        <authorList>
            <person name="Xu S."/>
            <person name="Brockmoeller T."/>
            <person name="Gaquerel E."/>
            <person name="Navarro A."/>
            <person name="Kuhl H."/>
            <person name="Gase K."/>
            <person name="Ling Z."/>
            <person name="Zhou W."/>
            <person name="Kreitzer C."/>
            <person name="Stanke M."/>
            <person name="Tang H."/>
            <person name="Lyons E."/>
            <person name="Pandey P."/>
            <person name="Pandey S.P."/>
            <person name="Timmermann B."/>
            <person name="Baldwin I.T."/>
        </authorList>
    </citation>
    <scope>NUCLEOTIDE SEQUENCE [LARGE SCALE GENOMIC DNA]</scope>
    <source>
        <strain evidence="2">UT</strain>
    </source>
</reference>
<dbReference type="Gramene" id="OIT07349">
    <property type="protein sequence ID" value="OIT07349"/>
    <property type="gene ID" value="A4A49_01366"/>
</dbReference>
<organism evidence="2 3">
    <name type="scientific">Nicotiana attenuata</name>
    <name type="common">Coyote tobacco</name>
    <dbReference type="NCBI Taxonomy" id="49451"/>
    <lineage>
        <taxon>Eukaryota</taxon>
        <taxon>Viridiplantae</taxon>
        <taxon>Streptophyta</taxon>
        <taxon>Embryophyta</taxon>
        <taxon>Tracheophyta</taxon>
        <taxon>Spermatophyta</taxon>
        <taxon>Magnoliopsida</taxon>
        <taxon>eudicotyledons</taxon>
        <taxon>Gunneridae</taxon>
        <taxon>Pentapetalae</taxon>
        <taxon>asterids</taxon>
        <taxon>lamiids</taxon>
        <taxon>Solanales</taxon>
        <taxon>Solanaceae</taxon>
        <taxon>Nicotianoideae</taxon>
        <taxon>Nicotianeae</taxon>
        <taxon>Nicotiana</taxon>
    </lineage>
</organism>
<evidence type="ECO:0000313" key="2">
    <source>
        <dbReference type="EMBL" id="OIT07349.1"/>
    </source>
</evidence>
<protein>
    <submittedName>
        <fullName evidence="2">Uncharacterized protein</fullName>
    </submittedName>
</protein>
<comment type="caution">
    <text evidence="2">The sequence shown here is derived from an EMBL/GenBank/DDBJ whole genome shotgun (WGS) entry which is preliminary data.</text>
</comment>
<keyword evidence="3" id="KW-1185">Reference proteome</keyword>
<dbReference type="Proteomes" id="UP000187609">
    <property type="component" value="Unassembled WGS sequence"/>
</dbReference>
<dbReference type="EMBL" id="MJEQ01037183">
    <property type="protein sequence ID" value="OIT07349.1"/>
    <property type="molecule type" value="Genomic_DNA"/>
</dbReference>